<dbReference type="GO" id="GO:0000287">
    <property type="term" value="F:magnesium ion binding"/>
    <property type="evidence" value="ECO:0007669"/>
    <property type="project" value="TreeGrafter"/>
</dbReference>
<evidence type="ECO:0000313" key="3">
    <source>
        <dbReference type="Proteomes" id="UP000280696"/>
    </source>
</evidence>
<dbReference type="RefSeq" id="WP_120471805.1">
    <property type="nucleotide sequence ID" value="NZ_RAYQ01000024.1"/>
</dbReference>
<dbReference type="GO" id="GO:0005829">
    <property type="term" value="C:cytosol"/>
    <property type="evidence" value="ECO:0007669"/>
    <property type="project" value="TreeGrafter"/>
</dbReference>
<dbReference type="Gene3D" id="3.40.50.1000">
    <property type="entry name" value="HAD superfamily/HAD-like"/>
    <property type="match status" value="1"/>
</dbReference>
<dbReference type="SFLD" id="SFLDS00003">
    <property type="entry name" value="Haloacid_Dehalogenase"/>
    <property type="match status" value="1"/>
</dbReference>
<dbReference type="PANTHER" id="PTHR10000:SF8">
    <property type="entry name" value="HAD SUPERFAMILY HYDROLASE-LIKE, TYPE 3"/>
    <property type="match status" value="1"/>
</dbReference>
<dbReference type="Pfam" id="PF02811">
    <property type="entry name" value="PHP"/>
    <property type="match status" value="1"/>
</dbReference>
<keyword evidence="2" id="KW-0378">Hydrolase</keyword>
<protein>
    <submittedName>
        <fullName evidence="2">Cof-type HAD-IIB family hydrolase</fullName>
    </submittedName>
</protein>
<dbReference type="SFLD" id="SFLDG01140">
    <property type="entry name" value="C2.B:_Phosphomannomutase_and_P"/>
    <property type="match status" value="1"/>
</dbReference>
<dbReference type="EMBL" id="RAYQ01000024">
    <property type="protein sequence ID" value="RKI88753.1"/>
    <property type="molecule type" value="Genomic_DNA"/>
</dbReference>
<reference evidence="2 3" key="1">
    <citation type="submission" date="2018-09" db="EMBL/GenBank/DDBJ databases">
        <title>Murine metabolic-syndrome-specific gut microbial biobank.</title>
        <authorList>
            <person name="Liu C."/>
        </authorList>
    </citation>
    <scope>NUCLEOTIDE SEQUENCE [LARGE SCALE GENOMIC DNA]</scope>
    <source>
        <strain evidence="2 3">0.1xD8-82</strain>
    </source>
</reference>
<organism evidence="2 3">
    <name type="scientific">Parablautia intestinalis</name>
    <dbReference type="NCBI Taxonomy" id="2320100"/>
    <lineage>
        <taxon>Bacteria</taxon>
        <taxon>Bacillati</taxon>
        <taxon>Bacillota</taxon>
        <taxon>Clostridia</taxon>
        <taxon>Lachnospirales</taxon>
        <taxon>Lachnospiraceae</taxon>
        <taxon>Parablautia</taxon>
    </lineage>
</organism>
<dbReference type="SUPFAM" id="SSF56784">
    <property type="entry name" value="HAD-like"/>
    <property type="match status" value="1"/>
</dbReference>
<dbReference type="CDD" id="cd07438">
    <property type="entry name" value="PHP_HisPPase_AMP"/>
    <property type="match status" value="1"/>
</dbReference>
<dbReference type="InterPro" id="IPR000150">
    <property type="entry name" value="Cof"/>
</dbReference>
<dbReference type="SMART" id="SM00481">
    <property type="entry name" value="POLIIIAc"/>
    <property type="match status" value="1"/>
</dbReference>
<dbReference type="InterPro" id="IPR006379">
    <property type="entry name" value="HAD-SF_hydro_IIB"/>
</dbReference>
<name>A0A3A9AMM3_9FIRM</name>
<sequence length="569" mass="63493">MNIVDLHVHSNKSDGSLSPTELVTYALQKGLSAFALTDHDTTDGIEEALEAARCINAQNKNASVRTIEVIPGIEFSSEYEGKDIHVVGLYIDYKSDFFRRRLQNFVNGRTIRNREMCRRLTDYGFPVTYEELQSEFPNCVITRSHYAKFMLNHGYTKTLKEAFDRYIGDGCPCFVPRKKITPMRAVEIILKADGFPVLAHPLLYHLSSAKLDELVCLLKKMGLQGLEAVYSTHDGSDEREMRALAAKYDLCISGGSDFHGNAKPGLDLATGYGKLFIPQEILDKIKERRKWMNAHPGKLLPTKILFTDLDGTLLDSGKQISPYTREVLEKWVQAGHKLALCSGRDVNSVKDVKSYLHLDLPNMYVIGYNGGQIYDCTKGKTIHRTALTLTQTAHILEEAEKHGIHVHTYTETNIVSPRQDEELVYYRRVIKTPVIINPNVMDVLTQGPCKCIGIELKDPEKMENFRLSLLPWAQEEGVSMLYSSSYYLEFFPAASGKGAAVKTLCRLLGIDPHFSVAAGDAQNDLSMIEAAGMGIAMINGCNDVKMAATTITAYDNDHDGLAHALVDLI</sequence>
<evidence type="ECO:0000259" key="1">
    <source>
        <dbReference type="SMART" id="SM00481"/>
    </source>
</evidence>
<dbReference type="PANTHER" id="PTHR10000">
    <property type="entry name" value="PHOSPHOSERINE PHOSPHATASE"/>
    <property type="match status" value="1"/>
</dbReference>
<dbReference type="InterPro" id="IPR016195">
    <property type="entry name" value="Pol/histidinol_Pase-like"/>
</dbReference>
<dbReference type="Gene3D" id="1.10.150.650">
    <property type="match status" value="1"/>
</dbReference>
<dbReference type="NCBIfam" id="TIGR01484">
    <property type="entry name" value="HAD-SF-IIB"/>
    <property type="match status" value="1"/>
</dbReference>
<dbReference type="InterPro" id="IPR023214">
    <property type="entry name" value="HAD_sf"/>
</dbReference>
<proteinExistence type="predicted"/>
<dbReference type="CDD" id="cd07516">
    <property type="entry name" value="HAD_Pase"/>
    <property type="match status" value="1"/>
</dbReference>
<feature type="domain" description="Polymerase/histidinol phosphatase N-terminal" evidence="1">
    <location>
        <begin position="4"/>
        <end position="79"/>
    </location>
</feature>
<dbReference type="InterPro" id="IPR003141">
    <property type="entry name" value="Pol/His_phosphatase_N"/>
</dbReference>
<dbReference type="SUPFAM" id="SSF89550">
    <property type="entry name" value="PHP domain-like"/>
    <property type="match status" value="1"/>
</dbReference>
<dbReference type="Proteomes" id="UP000280696">
    <property type="component" value="Unassembled WGS sequence"/>
</dbReference>
<evidence type="ECO:0000313" key="2">
    <source>
        <dbReference type="EMBL" id="RKI88753.1"/>
    </source>
</evidence>
<dbReference type="Pfam" id="PF08282">
    <property type="entry name" value="Hydrolase_3"/>
    <property type="match status" value="1"/>
</dbReference>
<dbReference type="OrthoDB" id="9804333at2"/>
<dbReference type="GO" id="GO:0016791">
    <property type="term" value="F:phosphatase activity"/>
    <property type="evidence" value="ECO:0007669"/>
    <property type="project" value="UniProtKB-ARBA"/>
</dbReference>
<dbReference type="InterPro" id="IPR004013">
    <property type="entry name" value="PHP_dom"/>
</dbReference>
<keyword evidence="3" id="KW-1185">Reference proteome</keyword>
<dbReference type="Gene3D" id="3.20.20.140">
    <property type="entry name" value="Metal-dependent hydrolases"/>
    <property type="match status" value="1"/>
</dbReference>
<gene>
    <name evidence="2" type="ORF">D7V94_18580</name>
</gene>
<comment type="caution">
    <text evidence="2">The sequence shown here is derived from an EMBL/GenBank/DDBJ whole genome shotgun (WGS) entry which is preliminary data.</text>
</comment>
<dbReference type="AlphaFoldDB" id="A0A3A9AMM3"/>
<dbReference type="NCBIfam" id="TIGR00099">
    <property type="entry name" value="Cof-subfamily"/>
    <property type="match status" value="1"/>
</dbReference>
<dbReference type="Gene3D" id="3.30.1240.10">
    <property type="match status" value="1"/>
</dbReference>
<accession>A0A3A9AMM3</accession>
<dbReference type="InterPro" id="IPR036412">
    <property type="entry name" value="HAD-like_sf"/>
</dbReference>